<dbReference type="EMBL" id="JBEWTB010000002">
    <property type="protein sequence ID" value="MET4756381.1"/>
    <property type="molecule type" value="Genomic_DNA"/>
</dbReference>
<dbReference type="SUPFAM" id="SSF102705">
    <property type="entry name" value="NIF3 (NGG1p interacting factor 3)-like"/>
    <property type="match status" value="1"/>
</dbReference>
<name>A0ABV2SF53_9GAMM</name>
<organism evidence="3 4">
    <name type="scientific">Endozoicomonas lisbonensis</name>
    <dbReference type="NCBI Taxonomy" id="3120522"/>
    <lineage>
        <taxon>Bacteria</taxon>
        <taxon>Pseudomonadati</taxon>
        <taxon>Pseudomonadota</taxon>
        <taxon>Gammaproteobacteria</taxon>
        <taxon>Oceanospirillales</taxon>
        <taxon>Endozoicomonadaceae</taxon>
        <taxon>Endozoicomonas</taxon>
    </lineage>
</organism>
<sequence>MGISLKRLMEKLDDELQPGLFRDYCPNGLQVEGKQDINRIVTGVTACQALIDKAIELQADAIFVHHGYFWKGEDATITGMKRRRIEALLRHNISLITYHLPLDGHPTMGNNARLANLMQWSTKGGMESTPRPVGSWGNVAGVQTVQELSEQLEQQLGRKPLVIEGGSHDITTVAWCTGGAQKMIEEAHALGVDAYVSGEISESTVHFARENGIHYFSAGHHATERYGVQAVGAWLEQEFDIEHLFVDIPSPV</sequence>
<protein>
    <submittedName>
        <fullName evidence="3">Dinuclear metal center YbgI/SA1388 family protein</fullName>
    </submittedName>
</protein>
<evidence type="ECO:0000313" key="3">
    <source>
        <dbReference type="EMBL" id="MET4756381.1"/>
    </source>
</evidence>
<comment type="caution">
    <text evidence="3">The sequence shown here is derived from an EMBL/GenBank/DDBJ whole genome shotgun (WGS) entry which is preliminary data.</text>
</comment>
<dbReference type="Pfam" id="PF01784">
    <property type="entry name" value="DUF34_NIF3"/>
    <property type="match status" value="1"/>
</dbReference>
<gene>
    <name evidence="3" type="ORF">V5J35_001573</name>
</gene>
<proteinExistence type="inferred from homology"/>
<dbReference type="InterPro" id="IPR002678">
    <property type="entry name" value="DUF34/NIF3"/>
</dbReference>
<evidence type="ECO:0000256" key="1">
    <source>
        <dbReference type="ARBA" id="ARBA00006964"/>
    </source>
</evidence>
<keyword evidence="2" id="KW-0479">Metal-binding</keyword>
<comment type="similarity">
    <text evidence="1">Belongs to the GTP cyclohydrolase I type 2/NIF3 family.</text>
</comment>
<dbReference type="NCBIfam" id="TIGR00486">
    <property type="entry name" value="YbgI_SA1388"/>
    <property type="match status" value="1"/>
</dbReference>
<dbReference type="PANTHER" id="PTHR13799">
    <property type="entry name" value="NGG1 INTERACTING FACTOR 3"/>
    <property type="match status" value="1"/>
</dbReference>
<evidence type="ECO:0000256" key="2">
    <source>
        <dbReference type="ARBA" id="ARBA00022723"/>
    </source>
</evidence>
<evidence type="ECO:0000313" key="4">
    <source>
        <dbReference type="Proteomes" id="UP001549366"/>
    </source>
</evidence>
<dbReference type="InterPro" id="IPR036069">
    <property type="entry name" value="DUF34/NIF3_sf"/>
</dbReference>
<accession>A0ABV2SF53</accession>
<dbReference type="RefSeq" id="WP_354010725.1">
    <property type="nucleotide sequence ID" value="NZ_JBEWTA010000001.1"/>
</dbReference>
<reference evidence="3 4" key="1">
    <citation type="submission" date="2024-06" db="EMBL/GenBank/DDBJ databases">
        <title>Genomic Encyclopedia of Type Strains, Phase V (KMG-V): Genome sequencing to study the core and pangenomes of soil and plant-associated prokaryotes.</title>
        <authorList>
            <person name="Whitman W."/>
        </authorList>
    </citation>
    <scope>NUCLEOTIDE SEQUENCE [LARGE SCALE GENOMIC DNA]</scope>
    <source>
        <strain evidence="3 4">NE40</strain>
    </source>
</reference>
<dbReference type="Gene3D" id="3.40.1390.30">
    <property type="entry name" value="NIF3 (NGG1p interacting factor 3)-like"/>
    <property type="match status" value="2"/>
</dbReference>
<keyword evidence="4" id="KW-1185">Reference proteome</keyword>
<dbReference type="Proteomes" id="UP001549366">
    <property type="component" value="Unassembled WGS sequence"/>
</dbReference>
<dbReference type="PANTHER" id="PTHR13799:SF14">
    <property type="entry name" value="GTP CYCLOHYDROLASE 1 TYPE 2 HOMOLOG"/>
    <property type="match status" value="1"/>
</dbReference>